<comment type="caution">
    <text evidence="1">The sequence shown here is derived from an EMBL/GenBank/DDBJ whole genome shotgun (WGS) entry which is preliminary data.</text>
</comment>
<dbReference type="EMBL" id="CM047580">
    <property type="protein sequence ID" value="KAI9920789.1"/>
    <property type="molecule type" value="Genomic_DNA"/>
</dbReference>
<dbReference type="Proteomes" id="UP001163321">
    <property type="component" value="Chromosome 1"/>
</dbReference>
<name>A0ACC0WPW7_9STRA</name>
<sequence>MKTNGVISNRVMELVSDAMGSRTPFQANDHVNMGQSSNDSFPTAMHIFVAALQEIYRILLPGLHKLHDALDTKVKEFDDIIKIGQAHIQDPTALTLGQEFSGYREQLAMSIDGFERILPNLCKLALGGTAVGTGLNTLKGYDAEKKKLRNCGRDPTAVYHCAKQV</sequence>
<evidence type="ECO:0000313" key="1">
    <source>
        <dbReference type="EMBL" id="KAI9920789.1"/>
    </source>
</evidence>
<keyword evidence="2" id="KW-1185">Reference proteome</keyword>
<evidence type="ECO:0000313" key="2">
    <source>
        <dbReference type="Proteomes" id="UP001163321"/>
    </source>
</evidence>
<reference evidence="1 2" key="1">
    <citation type="journal article" date="2022" name="bioRxiv">
        <title>The genome of the oomycete Peronosclerospora sorghi, a cosmopolitan pathogen of maize and sorghum, is inflated with dispersed pseudogenes.</title>
        <authorList>
            <person name="Fletcher K."/>
            <person name="Martin F."/>
            <person name="Isakeit T."/>
            <person name="Cavanaugh K."/>
            <person name="Magill C."/>
            <person name="Michelmore R."/>
        </authorList>
    </citation>
    <scope>NUCLEOTIDE SEQUENCE [LARGE SCALE GENOMIC DNA]</scope>
    <source>
        <strain evidence="1">P6</strain>
    </source>
</reference>
<gene>
    <name evidence="1" type="ORF">PsorP6_001776</name>
</gene>
<organism evidence="1 2">
    <name type="scientific">Peronosclerospora sorghi</name>
    <dbReference type="NCBI Taxonomy" id="230839"/>
    <lineage>
        <taxon>Eukaryota</taxon>
        <taxon>Sar</taxon>
        <taxon>Stramenopiles</taxon>
        <taxon>Oomycota</taxon>
        <taxon>Peronosporomycetes</taxon>
        <taxon>Peronosporales</taxon>
        <taxon>Peronosporaceae</taxon>
        <taxon>Peronosclerospora</taxon>
    </lineage>
</organism>
<proteinExistence type="predicted"/>
<accession>A0ACC0WPW7</accession>
<protein>
    <submittedName>
        <fullName evidence="1">Uncharacterized protein</fullName>
    </submittedName>
</protein>